<evidence type="ECO:0000256" key="10">
    <source>
        <dbReference type="SAM" id="MobiDB-lite"/>
    </source>
</evidence>
<dbReference type="PROSITE" id="PS50941">
    <property type="entry name" value="CHIT_BIND_I_2"/>
    <property type="match status" value="2"/>
</dbReference>
<feature type="compositionally biased region" description="Polar residues" evidence="10">
    <location>
        <begin position="411"/>
        <end position="429"/>
    </location>
</feature>
<keyword evidence="6" id="KW-0843">Virulence</keyword>
<sequence length="460" mass="50167">MFTLLFVAFVPFLVASTAPPTTFDLSADNPVSYILGQQEDSALQELMNRRTDGRCGPGIGKCPDGYCCSTAGYCGNTKNHCRSPDCQIDYGHCDAHQSPGGPPTDTIPRPKLGEVPYGPQTIRSCTIPGTIALTYDDGPHQYTSDLLDILDKHHAKATFFITGNNNGKGEIDTGEQWISLVQRMHSQGHQIASHTWSHQDLSKITEDQRRVQILWNEVALRNILGGFPTYMRPPYSSCTPESGCLNDIGVLGYHIILYDIDTEDYRHDSPDMIQVSKDIFDKNLARGKASDSSWLVITHDIHEQTVHNLTEHMLEKLSKDGYRAVTVGECLGDPEEFWYRNDDRVESHLRLRMPSNSSGAKIVSRDGVCGSGISCTGSSFGPCCSKNNRCGNSTAHCGDGCQPDSGMCSGSSKSDNSQHSGQHILSGTGKTALKSGVTRSTPKDLYAAGLILVSLLIFLA</sequence>
<dbReference type="GO" id="GO:0016810">
    <property type="term" value="F:hydrolase activity, acting on carbon-nitrogen (but not peptide) bonds"/>
    <property type="evidence" value="ECO:0007669"/>
    <property type="project" value="InterPro"/>
</dbReference>
<evidence type="ECO:0000256" key="2">
    <source>
        <dbReference type="ARBA" id="ARBA00022669"/>
    </source>
</evidence>
<name>A0A4S3JSE2_9EURO</name>
<keyword evidence="2 9" id="KW-0147">Chitin-binding</keyword>
<dbReference type="SUPFAM" id="SSF57016">
    <property type="entry name" value="Plant lectins/antimicrobial peptides"/>
    <property type="match status" value="2"/>
</dbReference>
<dbReference type="Gene3D" id="3.30.60.10">
    <property type="entry name" value="Endochitinase-like"/>
    <property type="match status" value="2"/>
</dbReference>
<keyword evidence="4 11" id="KW-0732">Signal</keyword>
<feature type="disulfide bond" evidence="9">
    <location>
        <begin position="62"/>
        <end position="74"/>
    </location>
</feature>
<dbReference type="InterPro" id="IPR001002">
    <property type="entry name" value="Chitin-bd_1"/>
</dbReference>
<evidence type="ECO:0000259" key="13">
    <source>
        <dbReference type="PROSITE" id="PS51677"/>
    </source>
</evidence>
<evidence type="ECO:0000313" key="14">
    <source>
        <dbReference type="EMBL" id="THC98646.1"/>
    </source>
</evidence>
<dbReference type="VEuPathDB" id="FungiDB:EYZ11_001849"/>
<evidence type="ECO:0000313" key="15">
    <source>
        <dbReference type="Proteomes" id="UP000308092"/>
    </source>
</evidence>
<dbReference type="AlphaFoldDB" id="A0A4S3JSE2"/>
<dbReference type="InterPro" id="IPR011330">
    <property type="entry name" value="Glyco_hydro/deAcase_b/a-brl"/>
</dbReference>
<evidence type="ECO:0000256" key="3">
    <source>
        <dbReference type="ARBA" id="ARBA00022723"/>
    </source>
</evidence>
<dbReference type="InterPro" id="IPR002509">
    <property type="entry name" value="NODB_dom"/>
</dbReference>
<comment type="cofactor">
    <cofactor evidence="1">
        <name>Co(2+)</name>
        <dbReference type="ChEBI" id="CHEBI:48828"/>
    </cofactor>
</comment>
<feature type="region of interest" description="Disordered" evidence="10">
    <location>
        <begin position="411"/>
        <end position="435"/>
    </location>
</feature>
<dbReference type="CDD" id="cd11618">
    <property type="entry name" value="ChtBD1_1"/>
    <property type="match status" value="1"/>
</dbReference>
<dbReference type="Pfam" id="PF00187">
    <property type="entry name" value="Chitin_bind_1"/>
    <property type="match status" value="1"/>
</dbReference>
<evidence type="ECO:0000259" key="12">
    <source>
        <dbReference type="PROSITE" id="PS50941"/>
    </source>
</evidence>
<proteinExistence type="predicted"/>
<feature type="domain" description="NodB homology" evidence="13">
    <location>
        <begin position="129"/>
        <end position="325"/>
    </location>
</feature>
<keyword evidence="7" id="KW-0119">Carbohydrate metabolism</keyword>
<dbReference type="EMBL" id="SOSA01000038">
    <property type="protein sequence ID" value="THC98646.1"/>
    <property type="molecule type" value="Genomic_DNA"/>
</dbReference>
<dbReference type="PANTHER" id="PTHR46471:SF4">
    <property type="entry name" value="CHITIN DEACETYLASE"/>
    <property type="match status" value="1"/>
</dbReference>
<dbReference type="PANTHER" id="PTHR46471">
    <property type="entry name" value="CHITIN DEACETYLASE"/>
    <property type="match status" value="1"/>
</dbReference>
<evidence type="ECO:0000256" key="1">
    <source>
        <dbReference type="ARBA" id="ARBA00001941"/>
    </source>
</evidence>
<comment type="caution">
    <text evidence="9">Lacks conserved residue(s) required for the propagation of feature annotation.</text>
</comment>
<keyword evidence="15" id="KW-1185">Reference proteome</keyword>
<evidence type="ECO:0000256" key="6">
    <source>
        <dbReference type="ARBA" id="ARBA00023026"/>
    </source>
</evidence>
<keyword evidence="3" id="KW-0479">Metal-binding</keyword>
<keyword evidence="9" id="KW-1015">Disulfide bond</keyword>
<dbReference type="CDD" id="cd00035">
    <property type="entry name" value="ChtBD1"/>
    <property type="match status" value="1"/>
</dbReference>
<feature type="disulfide bond" evidence="9">
    <location>
        <begin position="369"/>
        <end position="384"/>
    </location>
</feature>
<dbReference type="GO" id="GO:0005975">
    <property type="term" value="P:carbohydrate metabolic process"/>
    <property type="evidence" value="ECO:0007669"/>
    <property type="project" value="InterPro"/>
</dbReference>
<dbReference type="PROSITE" id="PS51677">
    <property type="entry name" value="NODB"/>
    <property type="match status" value="1"/>
</dbReference>
<evidence type="ECO:0008006" key="16">
    <source>
        <dbReference type="Google" id="ProtNLM"/>
    </source>
</evidence>
<keyword evidence="5" id="KW-0378">Hydrolase</keyword>
<evidence type="ECO:0000256" key="7">
    <source>
        <dbReference type="ARBA" id="ARBA00023277"/>
    </source>
</evidence>
<feature type="signal peptide" evidence="11">
    <location>
        <begin position="1"/>
        <end position="17"/>
    </location>
</feature>
<gene>
    <name evidence="14" type="ORF">EYZ11_001849</name>
</gene>
<dbReference type="CDD" id="cd10951">
    <property type="entry name" value="CE4_ClCDA_like"/>
    <property type="match status" value="1"/>
</dbReference>
<evidence type="ECO:0000256" key="4">
    <source>
        <dbReference type="ARBA" id="ARBA00022729"/>
    </source>
</evidence>
<dbReference type="SUPFAM" id="SSF88713">
    <property type="entry name" value="Glycoside hydrolase/deacetylase"/>
    <property type="match status" value="1"/>
</dbReference>
<dbReference type="Pfam" id="PF01522">
    <property type="entry name" value="Polysacc_deac_1"/>
    <property type="match status" value="1"/>
</dbReference>
<dbReference type="Proteomes" id="UP000308092">
    <property type="component" value="Unassembled WGS sequence"/>
</dbReference>
<accession>A0A4S3JSE2</accession>
<dbReference type="GO" id="GO:0046872">
    <property type="term" value="F:metal ion binding"/>
    <property type="evidence" value="ECO:0007669"/>
    <property type="project" value="UniProtKB-KW"/>
</dbReference>
<feature type="chain" id="PRO_5020835828" description="Chitin deacetylase" evidence="11">
    <location>
        <begin position="18"/>
        <end position="460"/>
    </location>
</feature>
<reference evidence="14 15" key="1">
    <citation type="submission" date="2019-03" db="EMBL/GenBank/DDBJ databases">
        <title>The genome sequence of a newly discovered highly antifungal drug resistant Aspergillus species, Aspergillus tanneri NIH 1004.</title>
        <authorList>
            <person name="Mounaud S."/>
            <person name="Singh I."/>
            <person name="Joardar V."/>
            <person name="Pakala S."/>
            <person name="Pakala S."/>
            <person name="Venepally P."/>
            <person name="Hoover J."/>
            <person name="Nierman W."/>
            <person name="Chung J."/>
            <person name="Losada L."/>
        </authorList>
    </citation>
    <scope>NUCLEOTIDE SEQUENCE [LARGE SCALE GENOMIC DNA]</scope>
    <source>
        <strain evidence="14 15">NIH1004</strain>
    </source>
</reference>
<dbReference type="GO" id="GO:0008061">
    <property type="term" value="F:chitin binding"/>
    <property type="evidence" value="ECO:0007669"/>
    <property type="project" value="UniProtKB-UniRule"/>
</dbReference>
<feature type="disulfide bond" evidence="9">
    <location>
        <begin position="383"/>
        <end position="397"/>
    </location>
</feature>
<keyword evidence="8" id="KW-0170">Cobalt</keyword>
<dbReference type="STRING" id="1220188.A0A4S3JSE2"/>
<protein>
    <recommendedName>
        <fullName evidence="16">Chitin deacetylase</fullName>
    </recommendedName>
</protein>
<comment type="caution">
    <text evidence="14">The sequence shown here is derived from an EMBL/GenBank/DDBJ whole genome shotgun (WGS) entry which is preliminary data.</text>
</comment>
<dbReference type="InterPro" id="IPR036861">
    <property type="entry name" value="Endochitinase-like_sf"/>
</dbReference>
<feature type="disulfide bond" evidence="9">
    <location>
        <begin position="67"/>
        <end position="81"/>
    </location>
</feature>
<feature type="domain" description="Chitin-binding type-1" evidence="12">
    <location>
        <begin position="52"/>
        <end position="95"/>
    </location>
</feature>
<feature type="domain" description="Chitin-binding type-1" evidence="12">
    <location>
        <begin position="366"/>
        <end position="410"/>
    </location>
</feature>
<dbReference type="SMART" id="SM00270">
    <property type="entry name" value="ChtBD1"/>
    <property type="match status" value="2"/>
</dbReference>
<evidence type="ECO:0000256" key="8">
    <source>
        <dbReference type="ARBA" id="ARBA00023285"/>
    </source>
</evidence>
<evidence type="ECO:0000256" key="9">
    <source>
        <dbReference type="PROSITE-ProRule" id="PRU00261"/>
    </source>
</evidence>
<dbReference type="Gene3D" id="3.20.20.370">
    <property type="entry name" value="Glycoside hydrolase/deacetylase"/>
    <property type="match status" value="1"/>
</dbReference>
<organism evidence="14 15">
    <name type="scientific">Aspergillus tanneri</name>
    <dbReference type="NCBI Taxonomy" id="1220188"/>
    <lineage>
        <taxon>Eukaryota</taxon>
        <taxon>Fungi</taxon>
        <taxon>Dikarya</taxon>
        <taxon>Ascomycota</taxon>
        <taxon>Pezizomycotina</taxon>
        <taxon>Eurotiomycetes</taxon>
        <taxon>Eurotiomycetidae</taxon>
        <taxon>Eurotiales</taxon>
        <taxon>Aspergillaceae</taxon>
        <taxon>Aspergillus</taxon>
        <taxon>Aspergillus subgen. Circumdati</taxon>
    </lineage>
</organism>
<evidence type="ECO:0000256" key="11">
    <source>
        <dbReference type="SAM" id="SignalP"/>
    </source>
</evidence>
<evidence type="ECO:0000256" key="5">
    <source>
        <dbReference type="ARBA" id="ARBA00022801"/>
    </source>
</evidence>